<dbReference type="GO" id="GO:0004657">
    <property type="term" value="F:proline dehydrogenase activity"/>
    <property type="evidence" value="ECO:0007669"/>
    <property type="project" value="UniProtKB-UniRule"/>
</dbReference>
<keyword evidence="2 5" id="KW-0560">Oxidoreductase</keyword>
<dbReference type="InterPro" id="IPR029041">
    <property type="entry name" value="FAD-linked_oxidoreductase-like"/>
</dbReference>
<comment type="similarity">
    <text evidence="5">In the C-terminal section; belongs to the aldehyde dehydrogenase family.</text>
</comment>
<dbReference type="FunFam" id="3.40.309.10:FF:000005">
    <property type="entry name" value="1-pyrroline-5-carboxylate dehydrogenase 1"/>
    <property type="match status" value="1"/>
</dbReference>
<dbReference type="SUPFAM" id="SSF81935">
    <property type="entry name" value="N-terminal domain of bifunctional PutA protein"/>
    <property type="match status" value="1"/>
</dbReference>
<dbReference type="Gene3D" id="3.40.605.10">
    <property type="entry name" value="Aldehyde Dehydrogenase, Chain A, domain 1"/>
    <property type="match status" value="1"/>
</dbReference>
<dbReference type="CDD" id="cd07125">
    <property type="entry name" value="ALDH_PutA-P5CDH"/>
    <property type="match status" value="1"/>
</dbReference>
<dbReference type="GO" id="GO:0003677">
    <property type="term" value="F:DNA binding"/>
    <property type="evidence" value="ECO:0007669"/>
    <property type="project" value="UniProtKB-KW"/>
</dbReference>
<dbReference type="GO" id="GO:0010133">
    <property type="term" value="P:L-proline catabolic process to L-glutamate"/>
    <property type="evidence" value="ECO:0007669"/>
    <property type="project" value="UniProtKB-UniRule"/>
</dbReference>
<keyword evidence="5" id="KW-0678">Repressor</keyword>
<organism evidence="11 12">
    <name type="scientific">Pseudohongiella spirulinae</name>
    <dbReference type="NCBI Taxonomy" id="1249552"/>
    <lineage>
        <taxon>Bacteria</taxon>
        <taxon>Pseudomonadati</taxon>
        <taxon>Pseudomonadota</taxon>
        <taxon>Gammaproteobacteria</taxon>
        <taxon>Pseudomonadales</taxon>
        <taxon>Pseudohongiellaceae</taxon>
        <taxon>Pseudohongiella</taxon>
    </lineage>
</organism>
<dbReference type="InterPro" id="IPR041349">
    <property type="entry name" value="PRODH"/>
</dbReference>
<dbReference type="AlphaFoldDB" id="A0A0S2KB40"/>
<gene>
    <name evidence="11" type="ORF">PS2015_876</name>
</gene>
<dbReference type="EC" id="1.2.1.88" evidence="5"/>
<evidence type="ECO:0000259" key="10">
    <source>
        <dbReference type="Pfam" id="PF18327"/>
    </source>
</evidence>
<dbReference type="SUPFAM" id="SSF53720">
    <property type="entry name" value="ALDH-like"/>
    <property type="match status" value="1"/>
</dbReference>
<evidence type="ECO:0000259" key="7">
    <source>
        <dbReference type="Pfam" id="PF00171"/>
    </source>
</evidence>
<comment type="catalytic activity">
    <reaction evidence="5">
        <text>L-proline + a quinone = (S)-1-pyrroline-5-carboxylate + a quinol + H(+)</text>
        <dbReference type="Rhea" id="RHEA:23784"/>
        <dbReference type="ChEBI" id="CHEBI:15378"/>
        <dbReference type="ChEBI" id="CHEBI:17388"/>
        <dbReference type="ChEBI" id="CHEBI:24646"/>
        <dbReference type="ChEBI" id="CHEBI:60039"/>
        <dbReference type="ChEBI" id="CHEBI:132124"/>
        <dbReference type="EC" id="1.5.5.2"/>
    </reaction>
</comment>
<dbReference type="Gene3D" id="3.20.20.220">
    <property type="match status" value="1"/>
</dbReference>
<dbReference type="EMBL" id="CP013189">
    <property type="protein sequence ID" value="ALO45547.1"/>
    <property type="molecule type" value="Genomic_DNA"/>
</dbReference>
<comment type="catalytic activity">
    <reaction evidence="4 5">
        <text>L-glutamate 5-semialdehyde + NAD(+) + H2O = L-glutamate + NADH + 2 H(+)</text>
        <dbReference type="Rhea" id="RHEA:30235"/>
        <dbReference type="ChEBI" id="CHEBI:15377"/>
        <dbReference type="ChEBI" id="CHEBI:15378"/>
        <dbReference type="ChEBI" id="CHEBI:29985"/>
        <dbReference type="ChEBI" id="CHEBI:57540"/>
        <dbReference type="ChEBI" id="CHEBI:57945"/>
        <dbReference type="ChEBI" id="CHEBI:58066"/>
        <dbReference type="EC" id="1.2.1.88"/>
    </reaction>
</comment>
<dbReference type="InterPro" id="IPR015590">
    <property type="entry name" value="Aldehyde_DH_dom"/>
</dbReference>
<dbReference type="EC" id="1.5.5.2" evidence="5"/>
<evidence type="ECO:0000256" key="2">
    <source>
        <dbReference type="ARBA" id="ARBA00023002"/>
    </source>
</evidence>
<evidence type="ECO:0000313" key="12">
    <source>
        <dbReference type="Proteomes" id="UP000065641"/>
    </source>
</evidence>
<dbReference type="InterPro" id="IPR016161">
    <property type="entry name" value="Ald_DH/histidinol_DH"/>
</dbReference>
<dbReference type="GO" id="GO:0003842">
    <property type="term" value="F:L-glutamate gamma-semialdehyde dehydrogenase activity"/>
    <property type="evidence" value="ECO:0007669"/>
    <property type="project" value="UniProtKB-UniRule"/>
</dbReference>
<keyword evidence="5" id="KW-0274">FAD</keyword>
<dbReference type="GO" id="GO:0009898">
    <property type="term" value="C:cytoplasmic side of plasma membrane"/>
    <property type="evidence" value="ECO:0007669"/>
    <property type="project" value="TreeGrafter"/>
</dbReference>
<dbReference type="GO" id="GO:0003700">
    <property type="term" value="F:DNA-binding transcription factor activity"/>
    <property type="evidence" value="ECO:0007669"/>
    <property type="project" value="InterPro"/>
</dbReference>
<protein>
    <recommendedName>
        <fullName evidence="5">Bifunctional protein PutA</fullName>
    </recommendedName>
    <domain>
        <recommendedName>
            <fullName evidence="5">Proline dehydrogenase</fullName>
            <ecNumber evidence="5">1.5.5.2</ecNumber>
        </recommendedName>
        <alternativeName>
            <fullName evidence="5">Proline oxidase</fullName>
        </alternativeName>
    </domain>
    <domain>
        <recommendedName>
            <fullName evidence="5">Delta-1-pyrroline-5-carboxylate dehydrogenase</fullName>
            <shortName evidence="5">P5C dehydrogenase</shortName>
            <ecNumber evidence="5">1.2.1.88</ecNumber>
        </recommendedName>
        <alternativeName>
            <fullName evidence="5">L-glutamate gamma-semialdehyde dehydrogenase</fullName>
        </alternativeName>
    </domain>
</protein>
<dbReference type="PIRSF" id="PIRSF000197">
    <property type="entry name" value="Bifunct_PutA"/>
    <property type="match status" value="1"/>
</dbReference>
<comment type="pathway">
    <text evidence="5">Amino-acid degradation; L-proline degradation into L-glutamate; L-glutamate from L-proline: step 1/2.</text>
</comment>
<dbReference type="InterPro" id="IPR016162">
    <property type="entry name" value="Ald_DH_N"/>
</dbReference>
<dbReference type="PROSITE" id="PS00070">
    <property type="entry name" value="ALDEHYDE_DEHYDR_CYS"/>
    <property type="match status" value="1"/>
</dbReference>
<accession>A0A0S2KB40</accession>
<evidence type="ECO:0000313" key="11">
    <source>
        <dbReference type="EMBL" id="ALO45547.1"/>
    </source>
</evidence>
<dbReference type="Proteomes" id="UP000065641">
    <property type="component" value="Chromosome"/>
</dbReference>
<proteinExistence type="inferred from homology"/>
<feature type="domain" description="Aldehyde dehydrogenase" evidence="7">
    <location>
        <begin position="552"/>
        <end position="992"/>
    </location>
</feature>
<feature type="domain" description="Proline dehydrogenase PutA" evidence="9">
    <location>
        <begin position="67"/>
        <end position="179"/>
    </location>
</feature>
<dbReference type="NCBIfam" id="TIGR01238">
    <property type="entry name" value="D1pyr5carbox3"/>
    <property type="match status" value="1"/>
</dbReference>
<dbReference type="NCBIfam" id="NF008869">
    <property type="entry name" value="PRK11904.1"/>
    <property type="match status" value="1"/>
</dbReference>
<dbReference type="Pfam" id="PF18327">
    <property type="entry name" value="PRODH"/>
    <property type="match status" value="1"/>
</dbReference>
<keyword evidence="5" id="KW-0238">DNA-binding</keyword>
<dbReference type="Gene3D" id="3.40.309.10">
    <property type="entry name" value="Aldehyde Dehydrogenase, Chain A, domain 2"/>
    <property type="match status" value="1"/>
</dbReference>
<dbReference type="Pfam" id="PF00171">
    <property type="entry name" value="Aldedh"/>
    <property type="match status" value="1"/>
</dbReference>
<dbReference type="UniPathway" id="UPA00261">
    <property type="reaction ID" value="UER00373"/>
</dbReference>
<name>A0A0S2KB40_9GAMM</name>
<dbReference type="InterPro" id="IPR016160">
    <property type="entry name" value="Ald_DH_CS_CYS"/>
</dbReference>
<sequence>MKYARLPLQDSDTLDAVRAAYRVDEESQVIRLSQTLQWPSSTADAIRDRAGKLVTAVRAERRKGSGVDALMHEYQLSSEEGVVLMCLAEALLRVPDGATADRLIEDKLTAADWEGHLGHSESLFVNASTWGLVLSGRLLRQSLHDGHGKKVFRQWVQRCGEPVVRQAVRQAMRVMARHFVTGRSIEEALQRSQGRANRAYRYSFDMLGEAARTQSDSERYFDAYVHAINAVGRQSGDMGPLDAPGISVKLSALYPRFEMSQADRALPALTRKMVSLARLACHYDIGLTIDAEEADRLELTMAVFDELLRQPQLAQWQGLGLAVQAYQKRAYDLLDWIASQARQNQRSVMIRLVKGAYWDTEIKRAQEDGLDDYPVFTRKQNTDISYLACAQKLFSYQDCIYPQFATHNAYTVAAILELADPQQAFEFQRLHGMGEPLYDQLVTNNPELNCRVYAPVGSHEDLLPYLVRRLLENGANTSFVNRIMDDQAPLESLTAHPQEQLKTLAQIPHPRIPLPADLYPDRRNSRGMDLSDVRALSALDEQWQVLSGPSIPPVTDASIESALEGAFHYTEQWRLTDVNFRAGCLEALADLLEERMPHLIALCCQEGRKSIPDGVAEVREAVDFCRYYAAQARQLFDPQALPGPTGESNQWRLRGRGVFVCISPWNFPLAIFLGQISAALVAGNTVIAKPAEQTPAIAWMATQLMYQAGIPEQALYLLAGDAGTGARLVKDSRVAGVAFTGSELTARRINQALASREAAIATLIAETGGLNAMLVDSSALLEQVVVDVLRSGFQSAGQRCSALRILLVQEDVAPALIELLRGAMDELIIGDPADLATDVGPVIDENALASLYEHIDYLEGNARLLKCCELSDSLSDTLYFAPRLYEISRIEQLSREVFGPIVHLLRFRASDLDRVIDQINATGYGLTFGIHSRISSRAQTIASRINAGNVYVNRNMIGAVVGVQPFGGSGLSGTGPKAGGPLYLTRFTNEQSISIDTTAAGGNASLFALSDDH</sequence>
<feature type="active site" evidence="6">
    <location>
        <position position="766"/>
    </location>
</feature>
<dbReference type="PATRIC" id="fig|1249552.3.peg.881"/>
<keyword evidence="5" id="KW-0285">Flavoprotein</keyword>
<dbReference type="InterPro" id="IPR050485">
    <property type="entry name" value="Proline_metab_enzyme"/>
</dbReference>
<keyword evidence="5" id="KW-0642">Proline metabolism</keyword>
<reference evidence="11 12" key="1">
    <citation type="submission" date="2015-11" db="EMBL/GenBank/DDBJ databases">
        <authorList>
            <person name="Zhang Y."/>
            <person name="Guo Z."/>
        </authorList>
    </citation>
    <scope>NUCLEOTIDE SEQUENCE [LARGE SCALE GENOMIC DNA]</scope>
    <source>
        <strain evidence="11 12">KCTC 32221</strain>
    </source>
</reference>
<dbReference type="OrthoDB" id="9812625at2"/>
<comment type="similarity">
    <text evidence="5">In the N-terminal section; belongs to the proline dehydrogenase family.</text>
</comment>
<keyword evidence="12" id="KW-1185">Reference proteome</keyword>
<evidence type="ECO:0000256" key="4">
    <source>
        <dbReference type="ARBA" id="ARBA00048142"/>
    </source>
</evidence>
<comment type="pathway">
    <text evidence="1 5">Amino-acid degradation; L-proline degradation into L-glutamate; L-glutamate from L-proline: step 2/2.</text>
</comment>
<feature type="domain" description="Proline utilization A proline dehydrogenase N-terminal" evidence="10">
    <location>
        <begin position="15"/>
        <end position="58"/>
    </location>
</feature>
<dbReference type="Pfam" id="PF14850">
    <property type="entry name" value="Pro_dh-DNA_bdg"/>
    <property type="match status" value="1"/>
</dbReference>
<evidence type="ECO:0000259" key="9">
    <source>
        <dbReference type="Pfam" id="PF14850"/>
    </source>
</evidence>
<feature type="active site" evidence="6">
    <location>
        <position position="800"/>
    </location>
</feature>
<dbReference type="InterPro" id="IPR024082">
    <property type="entry name" value="PRODH_PutA_dom_II"/>
</dbReference>
<dbReference type="InterPro" id="IPR005933">
    <property type="entry name" value="PutA_C"/>
</dbReference>
<dbReference type="InterPro" id="IPR002872">
    <property type="entry name" value="Proline_DH_dom"/>
</dbReference>
<dbReference type="InterPro" id="IPR016163">
    <property type="entry name" value="Ald_DH_C"/>
</dbReference>
<evidence type="ECO:0000256" key="5">
    <source>
        <dbReference type="PIRNR" id="PIRNR000197"/>
    </source>
</evidence>
<evidence type="ECO:0000259" key="8">
    <source>
        <dbReference type="Pfam" id="PF01619"/>
    </source>
</evidence>
<dbReference type="Gene3D" id="1.20.5.460">
    <property type="entry name" value="Single helix bin"/>
    <property type="match status" value="1"/>
</dbReference>
<dbReference type="STRING" id="1249552.PS2015_876"/>
<keyword evidence="5" id="KW-0804">Transcription</keyword>
<evidence type="ECO:0000256" key="6">
    <source>
        <dbReference type="PIRSR" id="PIRSR000197-1"/>
    </source>
</evidence>
<dbReference type="RefSeq" id="WP_058021077.1">
    <property type="nucleotide sequence ID" value="NZ_CP013189.1"/>
</dbReference>
<keyword evidence="5" id="KW-0805">Transcription regulation</keyword>
<dbReference type="InterPro" id="IPR024089">
    <property type="entry name" value="PRODH_PutA_dom_I/II"/>
</dbReference>
<dbReference type="KEGG" id="pspi:PS2015_876"/>
<dbReference type="Pfam" id="PF01619">
    <property type="entry name" value="Pro_dh"/>
    <property type="match status" value="1"/>
</dbReference>
<comment type="function">
    <text evidence="5">Oxidizes proline to glutamate for use as a carbon and nitrogen source.</text>
</comment>
<dbReference type="InterPro" id="IPR025703">
    <property type="entry name" value="Bifunct_PutA"/>
</dbReference>
<dbReference type="PANTHER" id="PTHR42862">
    <property type="entry name" value="DELTA-1-PYRROLINE-5-CARBOXYLATE DEHYDROGENASE 1, ISOFORM A-RELATED"/>
    <property type="match status" value="1"/>
</dbReference>
<dbReference type="PANTHER" id="PTHR42862:SF1">
    <property type="entry name" value="DELTA-1-PYRROLINE-5-CARBOXYLATE DEHYDROGENASE 2, ISOFORM A-RELATED"/>
    <property type="match status" value="1"/>
</dbReference>
<keyword evidence="3 5" id="KW-0520">NAD</keyword>
<dbReference type="SUPFAM" id="SSF51730">
    <property type="entry name" value="FAD-linked oxidoreductase"/>
    <property type="match status" value="1"/>
</dbReference>
<comment type="cofactor">
    <cofactor evidence="5">
        <name>FAD</name>
        <dbReference type="ChEBI" id="CHEBI:57692"/>
    </cofactor>
</comment>
<evidence type="ECO:0000256" key="3">
    <source>
        <dbReference type="ARBA" id="ARBA00023027"/>
    </source>
</evidence>
<evidence type="ECO:0000256" key="1">
    <source>
        <dbReference type="ARBA" id="ARBA00004786"/>
    </source>
</evidence>
<feature type="domain" description="Proline dehydrogenase" evidence="8">
    <location>
        <begin position="189"/>
        <end position="482"/>
    </location>
</feature>